<evidence type="ECO:0000313" key="1">
    <source>
        <dbReference type="EMBL" id="PJE77344.1"/>
    </source>
</evidence>
<proteinExistence type="predicted"/>
<sequence length="41" mass="4758">MNHQAAETDEYKTLSLVSTVTVKAGERKEMNRNNIQTWLIH</sequence>
<comment type="caution">
    <text evidence="1">The sequence shown here is derived from an EMBL/GenBank/DDBJ whole genome shotgun (WGS) entry which is preliminary data.</text>
</comment>
<dbReference type="AlphaFoldDB" id="A0A2H9T2B1"/>
<dbReference type="EMBL" id="NSIT01000737">
    <property type="protein sequence ID" value="PJE77344.1"/>
    <property type="molecule type" value="Genomic_DNA"/>
</dbReference>
<gene>
    <name evidence="1" type="ORF">CI610_03738</name>
</gene>
<accession>A0A2H9T2B1</accession>
<name>A0A2H9T2B1_9ZZZZ</name>
<organism evidence="1">
    <name type="scientific">invertebrate metagenome</name>
    <dbReference type="NCBI Taxonomy" id="1711999"/>
    <lineage>
        <taxon>unclassified sequences</taxon>
        <taxon>metagenomes</taxon>
        <taxon>organismal metagenomes</taxon>
    </lineage>
</organism>
<reference evidence="1" key="1">
    <citation type="journal article" date="2017" name="Appl. Environ. Microbiol.">
        <title>Molecular characterization of an Endozoicomonas-like organism causing infection in king scallop Pecten maximus L.</title>
        <authorList>
            <person name="Cano I."/>
            <person name="van Aerle R."/>
            <person name="Ross S."/>
            <person name="Verner-Jeffreys D.W."/>
            <person name="Paley R.K."/>
            <person name="Rimmer G."/>
            <person name="Ryder D."/>
            <person name="Hooper P."/>
            <person name="Stone D."/>
            <person name="Feist S.W."/>
        </authorList>
    </citation>
    <scope>NUCLEOTIDE SEQUENCE</scope>
</reference>
<protein>
    <submittedName>
        <fullName evidence="1">Uncharacterized protein</fullName>
    </submittedName>
</protein>